<evidence type="ECO:0000256" key="1">
    <source>
        <dbReference type="SAM" id="Phobius"/>
    </source>
</evidence>
<evidence type="ECO:0000313" key="2">
    <source>
        <dbReference type="EMBL" id="EKE68916.1"/>
    </source>
</evidence>
<dbReference type="EMBL" id="AMRI01000027">
    <property type="protein sequence ID" value="EKE68916.1"/>
    <property type="molecule type" value="Genomic_DNA"/>
</dbReference>
<comment type="caution">
    <text evidence="2">The sequence shown here is derived from an EMBL/GenBank/DDBJ whole genome shotgun (WGS) entry which is preliminary data.</text>
</comment>
<name>K2IFT1_9GAMM</name>
<dbReference type="STRING" id="745411.B3C1_16064"/>
<evidence type="ECO:0000313" key="3">
    <source>
        <dbReference type="Proteomes" id="UP000006755"/>
    </source>
</evidence>
<dbReference type="Proteomes" id="UP000006755">
    <property type="component" value="Unassembled WGS sequence"/>
</dbReference>
<feature type="transmembrane region" description="Helical" evidence="1">
    <location>
        <begin position="62"/>
        <end position="79"/>
    </location>
</feature>
<keyword evidence="1" id="KW-0472">Membrane</keyword>
<protein>
    <submittedName>
        <fullName evidence="2">Uncharacterized protein</fullName>
    </submittedName>
</protein>
<accession>K2IFT1</accession>
<reference evidence="2 3" key="1">
    <citation type="journal article" date="2012" name="J. Bacteriol.">
        <title>Genome Sequence of Gallaecimonas xiamenensis Type Strain 3-C-1.</title>
        <authorList>
            <person name="Lai Q."/>
            <person name="Wang L."/>
            <person name="Wang W."/>
            <person name="Shao Z."/>
        </authorList>
    </citation>
    <scope>NUCLEOTIDE SEQUENCE [LARGE SCALE GENOMIC DNA]</scope>
    <source>
        <strain evidence="2 3">3-C-1</strain>
    </source>
</reference>
<proteinExistence type="predicted"/>
<keyword evidence="1" id="KW-1133">Transmembrane helix</keyword>
<keyword evidence="3" id="KW-1185">Reference proteome</keyword>
<organism evidence="2 3">
    <name type="scientific">Gallaecimonas xiamenensis 3-C-1</name>
    <dbReference type="NCBI Taxonomy" id="745411"/>
    <lineage>
        <taxon>Bacteria</taxon>
        <taxon>Pseudomonadati</taxon>
        <taxon>Pseudomonadota</taxon>
        <taxon>Gammaproteobacteria</taxon>
        <taxon>Enterobacterales</taxon>
        <taxon>Gallaecimonadaceae</taxon>
        <taxon>Gallaecimonas</taxon>
    </lineage>
</organism>
<sequence length="83" mass="9114">MTLVSVLLVLAGSLFFYLCSSHQHWRQAPLGPRWRALGWLALALGLLGFCQVFSLLSAIFSWASLVMLTLPLVALSGLLRRAS</sequence>
<keyword evidence="1" id="KW-0812">Transmembrane</keyword>
<feature type="transmembrane region" description="Helical" evidence="1">
    <location>
        <begin position="37"/>
        <end position="55"/>
    </location>
</feature>
<dbReference type="RefSeq" id="WP_008486123.1">
    <property type="nucleotide sequence ID" value="NZ_AMRI01000027.1"/>
</dbReference>
<gene>
    <name evidence="2" type="ORF">B3C1_16064</name>
</gene>
<dbReference type="AlphaFoldDB" id="K2IFT1"/>